<dbReference type="InterPro" id="IPR021109">
    <property type="entry name" value="Peptidase_aspartic_dom_sf"/>
</dbReference>
<dbReference type="InterPro" id="IPR001461">
    <property type="entry name" value="Aspartic_peptidase_A1"/>
</dbReference>
<dbReference type="CDD" id="cd05471">
    <property type="entry name" value="pepsin_like"/>
    <property type="match status" value="1"/>
</dbReference>
<reference evidence="7" key="1">
    <citation type="submission" date="2023-03" db="EMBL/GenBank/DDBJ databases">
        <title>Massive genome expansion in bonnet fungi (Mycena s.s.) driven by repeated elements and novel gene families across ecological guilds.</title>
        <authorList>
            <consortium name="Lawrence Berkeley National Laboratory"/>
            <person name="Harder C.B."/>
            <person name="Miyauchi S."/>
            <person name="Viragh M."/>
            <person name="Kuo A."/>
            <person name="Thoen E."/>
            <person name="Andreopoulos B."/>
            <person name="Lu D."/>
            <person name="Skrede I."/>
            <person name="Drula E."/>
            <person name="Henrissat B."/>
            <person name="Morin E."/>
            <person name="Kohler A."/>
            <person name="Barry K."/>
            <person name="LaButti K."/>
            <person name="Morin E."/>
            <person name="Salamov A."/>
            <person name="Lipzen A."/>
            <person name="Mereny Z."/>
            <person name="Hegedus B."/>
            <person name="Baldrian P."/>
            <person name="Stursova M."/>
            <person name="Weitz H."/>
            <person name="Taylor A."/>
            <person name="Grigoriev I.V."/>
            <person name="Nagy L.G."/>
            <person name="Martin F."/>
            <person name="Kauserud H."/>
        </authorList>
    </citation>
    <scope>NUCLEOTIDE SEQUENCE</scope>
    <source>
        <strain evidence="7">CBHHK182m</strain>
    </source>
</reference>
<dbReference type="InterPro" id="IPR034164">
    <property type="entry name" value="Pepsin-like_dom"/>
</dbReference>
<evidence type="ECO:0000256" key="1">
    <source>
        <dbReference type="ARBA" id="ARBA00007447"/>
    </source>
</evidence>
<protein>
    <submittedName>
        <fullName evidence="7">Aspartic peptidase domain-containing protein</fullName>
    </submittedName>
</protein>
<dbReference type="EMBL" id="JARKIB010000003">
    <property type="protein sequence ID" value="KAJ7783068.1"/>
    <property type="molecule type" value="Genomic_DNA"/>
</dbReference>
<dbReference type="PRINTS" id="PR00792">
    <property type="entry name" value="PEPSIN"/>
</dbReference>
<dbReference type="Gene3D" id="2.40.70.10">
    <property type="entry name" value="Acid Proteases"/>
    <property type="match status" value="2"/>
</dbReference>
<evidence type="ECO:0000259" key="6">
    <source>
        <dbReference type="PROSITE" id="PS51767"/>
    </source>
</evidence>
<gene>
    <name evidence="7" type="ORF">B0H16DRAFT_1357590</name>
</gene>
<dbReference type="PROSITE" id="PS51767">
    <property type="entry name" value="PEPTIDASE_A1"/>
    <property type="match status" value="1"/>
</dbReference>
<dbReference type="SUPFAM" id="SSF50630">
    <property type="entry name" value="Acid proteases"/>
    <property type="match status" value="1"/>
</dbReference>
<feature type="domain" description="Peptidase A1" evidence="6">
    <location>
        <begin position="127"/>
        <end position="441"/>
    </location>
</feature>
<evidence type="ECO:0000256" key="3">
    <source>
        <dbReference type="PIRSR" id="PIRSR601461-1"/>
    </source>
</evidence>
<feature type="signal peptide" evidence="5">
    <location>
        <begin position="1"/>
        <end position="16"/>
    </location>
</feature>
<comment type="caution">
    <text evidence="7">The sequence shown here is derived from an EMBL/GenBank/DDBJ whole genome shotgun (WGS) entry which is preliminary data.</text>
</comment>
<keyword evidence="8" id="KW-1185">Reference proteome</keyword>
<feature type="active site" evidence="3">
    <location>
        <position position="325"/>
    </location>
</feature>
<keyword evidence="2 4" id="KW-0064">Aspartyl protease</keyword>
<sequence length="447" mass="48780">MYYSLVSSLLVSSVLTAVDVCANTLPLGPPALVVPINRSFHQKPPVHSSPLPVCDVPKIQEECTNMGNKYRDVQQKLQLASGIDSDIIKLAEGVFPEDEVEEAFIPPLMPYDAPLRGYISDNVDMLYFGDVYMGTPPQKLSFDVDSGSADFWMPVNCSRCERKGFEDTRSSRPKNSDQDERYVSVSYGSGDVQGTLRQETVSVAGLEVPDLFFIAVSDLDGDFNELPSDGLMGFAFSSISASGKPTFFETLIRNGMVPAAMFSVHLTRHQETGSSLCFGGIDRLKTLGPVEWVPVLKETYWSVPMDAIVVNKSEEISTDIIAIIDTGTTLIYVPDQVAFDLYQLIGGRQAPEFGPEFYVYPCNTTPDIALSFDKRPFSIHPKDFNLGRTSEGSEDCVGGILALGSGFPSDLAIVGDEFIKSWYTTFDYTGGPTGGARVGFSPSINNS</sequence>
<evidence type="ECO:0000313" key="8">
    <source>
        <dbReference type="Proteomes" id="UP001215598"/>
    </source>
</evidence>
<keyword evidence="5" id="KW-0732">Signal</keyword>
<proteinExistence type="inferred from homology"/>
<evidence type="ECO:0000256" key="5">
    <source>
        <dbReference type="SAM" id="SignalP"/>
    </source>
</evidence>
<dbReference type="Pfam" id="PF00026">
    <property type="entry name" value="Asp"/>
    <property type="match status" value="1"/>
</dbReference>
<dbReference type="Proteomes" id="UP001215598">
    <property type="component" value="Unassembled WGS sequence"/>
</dbReference>
<keyword evidence="4" id="KW-0378">Hydrolase</keyword>
<evidence type="ECO:0000256" key="4">
    <source>
        <dbReference type="RuleBase" id="RU000454"/>
    </source>
</evidence>
<name>A0AAD7KH12_9AGAR</name>
<dbReference type="PANTHER" id="PTHR47966">
    <property type="entry name" value="BETA-SITE APP-CLEAVING ENZYME, ISOFORM A-RELATED"/>
    <property type="match status" value="1"/>
</dbReference>
<evidence type="ECO:0000256" key="2">
    <source>
        <dbReference type="ARBA" id="ARBA00022750"/>
    </source>
</evidence>
<keyword evidence="4" id="KW-0645">Protease</keyword>
<accession>A0AAD7KH12</accession>
<dbReference type="AlphaFoldDB" id="A0AAD7KH12"/>
<organism evidence="7 8">
    <name type="scientific">Mycena metata</name>
    <dbReference type="NCBI Taxonomy" id="1033252"/>
    <lineage>
        <taxon>Eukaryota</taxon>
        <taxon>Fungi</taxon>
        <taxon>Dikarya</taxon>
        <taxon>Basidiomycota</taxon>
        <taxon>Agaricomycotina</taxon>
        <taxon>Agaricomycetes</taxon>
        <taxon>Agaricomycetidae</taxon>
        <taxon>Agaricales</taxon>
        <taxon>Marasmiineae</taxon>
        <taxon>Mycenaceae</taxon>
        <taxon>Mycena</taxon>
    </lineage>
</organism>
<dbReference type="PANTHER" id="PTHR47966:SF51">
    <property type="entry name" value="BETA-SITE APP-CLEAVING ENZYME, ISOFORM A-RELATED"/>
    <property type="match status" value="1"/>
</dbReference>
<dbReference type="InterPro" id="IPR001969">
    <property type="entry name" value="Aspartic_peptidase_AS"/>
</dbReference>
<comment type="similarity">
    <text evidence="1 4">Belongs to the peptidase A1 family.</text>
</comment>
<dbReference type="InterPro" id="IPR033121">
    <property type="entry name" value="PEPTIDASE_A1"/>
</dbReference>
<dbReference type="GO" id="GO:0006508">
    <property type="term" value="P:proteolysis"/>
    <property type="evidence" value="ECO:0007669"/>
    <property type="project" value="UniProtKB-KW"/>
</dbReference>
<dbReference type="PROSITE" id="PS00141">
    <property type="entry name" value="ASP_PROTEASE"/>
    <property type="match status" value="1"/>
</dbReference>
<dbReference type="GO" id="GO:0004190">
    <property type="term" value="F:aspartic-type endopeptidase activity"/>
    <property type="evidence" value="ECO:0007669"/>
    <property type="project" value="UniProtKB-KW"/>
</dbReference>
<feature type="chain" id="PRO_5041932452" evidence="5">
    <location>
        <begin position="17"/>
        <end position="447"/>
    </location>
</feature>
<feature type="active site" evidence="3">
    <location>
        <position position="145"/>
    </location>
</feature>
<evidence type="ECO:0000313" key="7">
    <source>
        <dbReference type="EMBL" id="KAJ7783068.1"/>
    </source>
</evidence>